<protein>
    <recommendedName>
        <fullName evidence="4">Monocarboxylate transporter</fullName>
    </recommendedName>
</protein>
<keyword evidence="1" id="KW-0812">Transmembrane</keyword>
<dbReference type="PANTHER" id="PTHR11360:SF284">
    <property type="entry name" value="EG:103B4.3 PROTEIN-RELATED"/>
    <property type="match status" value="1"/>
</dbReference>
<dbReference type="Proteomes" id="UP001209878">
    <property type="component" value="Unassembled WGS sequence"/>
</dbReference>
<keyword evidence="3" id="KW-1185">Reference proteome</keyword>
<feature type="transmembrane region" description="Helical" evidence="1">
    <location>
        <begin position="7"/>
        <end position="26"/>
    </location>
</feature>
<proteinExistence type="predicted"/>
<evidence type="ECO:0000256" key="1">
    <source>
        <dbReference type="SAM" id="Phobius"/>
    </source>
</evidence>
<dbReference type="InterPro" id="IPR011701">
    <property type="entry name" value="MFS"/>
</dbReference>
<organism evidence="2 3">
    <name type="scientific">Ridgeia piscesae</name>
    <name type="common">Tubeworm</name>
    <dbReference type="NCBI Taxonomy" id="27915"/>
    <lineage>
        <taxon>Eukaryota</taxon>
        <taxon>Metazoa</taxon>
        <taxon>Spiralia</taxon>
        <taxon>Lophotrochozoa</taxon>
        <taxon>Annelida</taxon>
        <taxon>Polychaeta</taxon>
        <taxon>Sedentaria</taxon>
        <taxon>Canalipalpata</taxon>
        <taxon>Sabellida</taxon>
        <taxon>Siboglinidae</taxon>
        <taxon>Ridgeia</taxon>
    </lineage>
</organism>
<sequence>MFNTRKIVICGGLISTAGFMLSAYATSVEFLYFSYGFLGGVGSSLAYSPSIVAVGRYFVKKRTFAVGVCFAGSSVGAFVLPPLVRLALTRYGLHGALLIMAGVSFNLCLCGMLFRPVTFYRTRYRRKRIRHFGVKCSSGRRHVHSVVSIVSVDFPDTDLARRANDKVQSANVPAESGLDGKYMCTRKISVFDWHVLRNPLLYLYAVPLYVADSSFSNIFNILPSHTQRLGVSKADAAWIISIVGVADLVSRLSIGGFADLNLFRKRHIFQVG</sequence>
<reference evidence="2" key="1">
    <citation type="journal article" date="2023" name="Mol. Biol. Evol.">
        <title>Third-Generation Sequencing Reveals the Adaptive Role of the Epigenome in Three Deep-Sea Polychaetes.</title>
        <authorList>
            <person name="Perez M."/>
            <person name="Aroh O."/>
            <person name="Sun Y."/>
            <person name="Lan Y."/>
            <person name="Juniper S.K."/>
            <person name="Young C.R."/>
            <person name="Angers B."/>
            <person name="Qian P.Y."/>
        </authorList>
    </citation>
    <scope>NUCLEOTIDE SEQUENCE</scope>
    <source>
        <strain evidence="2">R07B-5</strain>
    </source>
</reference>
<comment type="caution">
    <text evidence="2">The sequence shown here is derived from an EMBL/GenBank/DDBJ whole genome shotgun (WGS) entry which is preliminary data.</text>
</comment>
<dbReference type="Pfam" id="PF07690">
    <property type="entry name" value="MFS_1"/>
    <property type="match status" value="1"/>
</dbReference>
<dbReference type="AlphaFoldDB" id="A0AAD9J3T6"/>
<dbReference type="GO" id="GO:0022857">
    <property type="term" value="F:transmembrane transporter activity"/>
    <property type="evidence" value="ECO:0007669"/>
    <property type="project" value="InterPro"/>
</dbReference>
<name>A0AAD9J3T6_RIDPI</name>
<dbReference type="InterPro" id="IPR050327">
    <property type="entry name" value="Proton-linked_MCT"/>
</dbReference>
<dbReference type="EMBL" id="JAODUO010003878">
    <property type="protein sequence ID" value="KAK2145622.1"/>
    <property type="molecule type" value="Genomic_DNA"/>
</dbReference>
<evidence type="ECO:0008006" key="4">
    <source>
        <dbReference type="Google" id="ProtNLM"/>
    </source>
</evidence>
<dbReference type="Gene3D" id="1.20.1250.20">
    <property type="entry name" value="MFS general substrate transporter like domains"/>
    <property type="match status" value="1"/>
</dbReference>
<accession>A0AAD9J3T6</accession>
<feature type="transmembrane region" description="Helical" evidence="1">
    <location>
        <begin position="32"/>
        <end position="52"/>
    </location>
</feature>
<evidence type="ECO:0000313" key="3">
    <source>
        <dbReference type="Proteomes" id="UP001209878"/>
    </source>
</evidence>
<gene>
    <name evidence="2" type="ORF">NP493_3894g00000</name>
</gene>
<evidence type="ECO:0000313" key="2">
    <source>
        <dbReference type="EMBL" id="KAK2145622.1"/>
    </source>
</evidence>
<dbReference type="InterPro" id="IPR036259">
    <property type="entry name" value="MFS_trans_sf"/>
</dbReference>
<dbReference type="SUPFAM" id="SSF103473">
    <property type="entry name" value="MFS general substrate transporter"/>
    <property type="match status" value="1"/>
</dbReference>
<keyword evidence="1" id="KW-1133">Transmembrane helix</keyword>
<dbReference type="PANTHER" id="PTHR11360">
    <property type="entry name" value="MONOCARBOXYLATE TRANSPORTER"/>
    <property type="match status" value="1"/>
</dbReference>
<feature type="transmembrane region" description="Helical" evidence="1">
    <location>
        <begin position="64"/>
        <end position="84"/>
    </location>
</feature>
<keyword evidence="1" id="KW-0472">Membrane</keyword>
<feature type="transmembrane region" description="Helical" evidence="1">
    <location>
        <begin position="96"/>
        <end position="120"/>
    </location>
</feature>